<dbReference type="AlphaFoldDB" id="A0A022PUB4"/>
<dbReference type="Pfam" id="PF01535">
    <property type="entry name" value="PPR"/>
    <property type="match status" value="4"/>
</dbReference>
<dbReference type="InterPro" id="IPR002885">
    <property type="entry name" value="PPR_rpt"/>
</dbReference>
<feature type="repeat" description="PPR" evidence="3">
    <location>
        <begin position="202"/>
        <end position="236"/>
    </location>
</feature>
<dbReference type="STRING" id="4155.A0A022PUB4"/>
<dbReference type="NCBIfam" id="TIGR00756">
    <property type="entry name" value="PPR"/>
    <property type="match status" value="8"/>
</dbReference>
<feature type="repeat" description="PPR" evidence="3">
    <location>
        <begin position="442"/>
        <end position="476"/>
    </location>
</feature>
<feature type="repeat" description="PPR" evidence="3">
    <location>
        <begin position="407"/>
        <end position="441"/>
    </location>
</feature>
<evidence type="ECO:0000313" key="5">
    <source>
        <dbReference type="Proteomes" id="UP000030748"/>
    </source>
</evidence>
<dbReference type="Pfam" id="PF13041">
    <property type="entry name" value="PPR_2"/>
    <property type="match status" value="3"/>
</dbReference>
<dbReference type="PROSITE" id="PS51375">
    <property type="entry name" value="PPR"/>
    <property type="match status" value="8"/>
</dbReference>
<dbReference type="Pfam" id="PF13812">
    <property type="entry name" value="PPR_3"/>
    <property type="match status" value="1"/>
</dbReference>
<feature type="repeat" description="PPR" evidence="3">
    <location>
        <begin position="648"/>
        <end position="682"/>
    </location>
</feature>
<proteinExistence type="inferred from homology"/>
<evidence type="ECO:0000256" key="1">
    <source>
        <dbReference type="ARBA" id="ARBA00007626"/>
    </source>
</evidence>
<keyword evidence="5" id="KW-1185">Reference proteome</keyword>
<dbReference type="Proteomes" id="UP000030748">
    <property type="component" value="Unassembled WGS sequence"/>
</dbReference>
<organism evidence="4 5">
    <name type="scientific">Erythranthe guttata</name>
    <name type="common">Yellow monkey flower</name>
    <name type="synonym">Mimulus guttatus</name>
    <dbReference type="NCBI Taxonomy" id="4155"/>
    <lineage>
        <taxon>Eukaryota</taxon>
        <taxon>Viridiplantae</taxon>
        <taxon>Streptophyta</taxon>
        <taxon>Embryophyta</taxon>
        <taxon>Tracheophyta</taxon>
        <taxon>Spermatophyta</taxon>
        <taxon>Magnoliopsida</taxon>
        <taxon>eudicotyledons</taxon>
        <taxon>Gunneridae</taxon>
        <taxon>Pentapetalae</taxon>
        <taxon>asterids</taxon>
        <taxon>lamiids</taxon>
        <taxon>Lamiales</taxon>
        <taxon>Phrymaceae</taxon>
        <taxon>Erythranthe</taxon>
    </lineage>
</organism>
<feature type="repeat" description="PPR" evidence="3">
    <location>
        <begin position="307"/>
        <end position="341"/>
    </location>
</feature>
<gene>
    <name evidence="4" type="ORF">MIMGU_mgv1a001947mg</name>
</gene>
<dbReference type="Gene3D" id="1.25.40.10">
    <property type="entry name" value="Tetratricopeptide repeat domain"/>
    <property type="match status" value="6"/>
</dbReference>
<accession>A0A022PUB4</accession>
<evidence type="ECO:0008006" key="6">
    <source>
        <dbReference type="Google" id="ProtNLM"/>
    </source>
</evidence>
<dbReference type="eggNOG" id="KOG4197">
    <property type="taxonomic scope" value="Eukaryota"/>
</dbReference>
<comment type="similarity">
    <text evidence="1">Belongs to the PPR family. P subfamily.</text>
</comment>
<keyword evidence="2" id="KW-0677">Repeat</keyword>
<name>A0A022PUB4_ERYGU</name>
<evidence type="ECO:0000256" key="3">
    <source>
        <dbReference type="PROSITE-ProRule" id="PRU00708"/>
    </source>
</evidence>
<dbReference type="GO" id="GO:0003729">
    <property type="term" value="F:mRNA binding"/>
    <property type="evidence" value="ECO:0000318"/>
    <property type="project" value="GO_Central"/>
</dbReference>
<evidence type="ECO:0000313" key="4">
    <source>
        <dbReference type="EMBL" id="EYU19386.1"/>
    </source>
</evidence>
<feature type="repeat" description="PPR" evidence="3">
    <location>
        <begin position="166"/>
        <end position="201"/>
    </location>
</feature>
<protein>
    <recommendedName>
        <fullName evidence="6">Pentacotripeptide-repeat region of PRORP domain-containing protein</fullName>
    </recommendedName>
</protein>
<dbReference type="PANTHER" id="PTHR47938">
    <property type="entry name" value="RESPIRATORY COMPLEX I CHAPERONE (CIA84), PUTATIVE (AFU_ORTHOLOGUE AFUA_2G06020)-RELATED"/>
    <property type="match status" value="1"/>
</dbReference>
<feature type="repeat" description="PPR" evidence="3">
    <location>
        <begin position="477"/>
        <end position="511"/>
    </location>
</feature>
<evidence type="ECO:0000256" key="2">
    <source>
        <dbReference type="ARBA" id="ARBA00022737"/>
    </source>
</evidence>
<sequence length="735" mass="83245">MAVKLSSLTQSRRILNWVSPIAPLSSLSCAITVLPTQEPPDQTQSKNPSEFEAKIRFLKNKLHPDTLVSILKNTHDLNSSVNLFKWASLQKQFYHTADTYRMMILKLGNAGNIEEMEGFCNEMVREKFSGFDKSLSELIDSFVRSRRLSEALRVLYVMNSSNSKPSICIFNALMCALVQDKRDFKDVLFVYKEMVKSRILPNIDTLNHLLESLLESGRVDAAMDQYRRIEKKGCTPNIRTFQILISGLAVRNRVEESILVLHDMFRCGCEPDSGFYTCVIPLFCNMENLEIGLMLFEMMRASKTAPDCVTYGAVIRCLCGYLRLDDAVKLYEEMIDSGLSPDNQVFVDMINGFCKLNRLDEARHILDERNIEDICVRNTLLESYCENGNFIMAKGMFDKMFERELIDSTSWNILIRFLCEKGVVGKASEYLCRMVVSSFPADSATYSSIILGNCKSGNVVHALDLFARVRSKSWVLDSVSYAEFVESLCERGNIQEAADLFLYMSDKGCALRSTSFGVLIEKICLSGEVKRAIKLLSLAYCTGSASYNSILRGLFESGRKNCILVVLSRMIVLGCNFTVETYCVLIQGMSALNRKGDCLAFFDLMLSEELVPDSQTLACLLSCLAKDSELHLLLPSMYKLISKSEFLDPSTYNVLIDFLWREGYKNEAKYLLDLMLEKGWVPHGSTHVLLMGSIARNEMNYRHKQPNSRRLKTANLEIQSTVTILVLLGTVWLTR</sequence>
<dbReference type="EMBL" id="KI632295">
    <property type="protein sequence ID" value="EYU19386.1"/>
    <property type="molecule type" value="Genomic_DNA"/>
</dbReference>
<reference evidence="4 5" key="1">
    <citation type="journal article" date="2013" name="Proc. Natl. Acad. Sci. U.S.A.">
        <title>Fine-scale variation in meiotic recombination in Mimulus inferred from population shotgun sequencing.</title>
        <authorList>
            <person name="Hellsten U."/>
            <person name="Wright K.M."/>
            <person name="Jenkins J."/>
            <person name="Shu S."/>
            <person name="Yuan Y."/>
            <person name="Wessler S.R."/>
            <person name="Schmutz J."/>
            <person name="Willis J.H."/>
            <person name="Rokhsar D.S."/>
        </authorList>
    </citation>
    <scope>NUCLEOTIDE SEQUENCE [LARGE SCALE GENOMIC DNA]</scope>
    <source>
        <strain evidence="5">cv. DUN x IM62</strain>
    </source>
</reference>
<dbReference type="InterPro" id="IPR011990">
    <property type="entry name" value="TPR-like_helical_dom_sf"/>
</dbReference>
<dbReference type="PANTHER" id="PTHR47938:SF35">
    <property type="entry name" value="PENTATRICOPEPTIDE REPEAT-CONTAINING PROTEIN 4, MITOCHONDRIAL-RELATED"/>
    <property type="match status" value="1"/>
</dbReference>
<feature type="repeat" description="PPR" evidence="3">
    <location>
        <begin position="237"/>
        <end position="271"/>
    </location>
</feature>
<dbReference type="PROSITE" id="PS51257">
    <property type="entry name" value="PROKAR_LIPOPROTEIN"/>
    <property type="match status" value="1"/>
</dbReference>